<protein>
    <recommendedName>
        <fullName evidence="1">chorismate mutase</fullName>
        <ecNumber evidence="1">5.4.99.5</ecNumber>
    </recommendedName>
</protein>
<keyword evidence="2" id="KW-0413">Isomerase</keyword>
<organism evidence="5 6">
    <name type="scientific">Alcaligenes xylosoxydans xylosoxydans</name>
    <name type="common">Achromobacter xylosoxidans</name>
    <dbReference type="NCBI Taxonomy" id="85698"/>
    <lineage>
        <taxon>Bacteria</taxon>
        <taxon>Pseudomonadati</taxon>
        <taxon>Pseudomonadota</taxon>
        <taxon>Betaproteobacteria</taxon>
        <taxon>Burkholderiales</taxon>
        <taxon>Alcaligenaceae</taxon>
        <taxon>Achromobacter</taxon>
    </lineage>
</organism>
<dbReference type="PROSITE" id="PS51168">
    <property type="entry name" value="CHORISMATE_MUT_2"/>
    <property type="match status" value="1"/>
</dbReference>
<feature type="domain" description="Chorismate mutase" evidence="4">
    <location>
        <begin position="27"/>
        <end position="121"/>
    </location>
</feature>
<dbReference type="AlphaFoldDB" id="A0A1R1K2A8"/>
<evidence type="ECO:0000256" key="1">
    <source>
        <dbReference type="ARBA" id="ARBA00012404"/>
    </source>
</evidence>
<dbReference type="EMBL" id="MJMN01000001">
    <property type="protein sequence ID" value="OMG93570.1"/>
    <property type="molecule type" value="Genomic_DNA"/>
</dbReference>
<dbReference type="RefSeq" id="WP_076408546.1">
    <property type="nucleotide sequence ID" value="NZ_AP028040.1"/>
</dbReference>
<dbReference type="InterPro" id="IPR002701">
    <property type="entry name" value="CM_II_prokaryot"/>
</dbReference>
<feature type="region of interest" description="Disordered" evidence="3">
    <location>
        <begin position="1"/>
        <end position="20"/>
    </location>
</feature>
<proteinExistence type="predicted"/>
<dbReference type="GO" id="GO:0004106">
    <property type="term" value="F:chorismate mutase activity"/>
    <property type="evidence" value="ECO:0007669"/>
    <property type="project" value="UniProtKB-EC"/>
</dbReference>
<dbReference type="Proteomes" id="UP000187251">
    <property type="component" value="Unassembled WGS sequence"/>
</dbReference>
<dbReference type="PANTHER" id="PTHR38041:SF1">
    <property type="entry name" value="CHORISMATE MUTASE"/>
    <property type="match status" value="1"/>
</dbReference>
<name>A0A1R1K2A8_ALCXX</name>
<dbReference type="InterPro" id="IPR036263">
    <property type="entry name" value="Chorismate_II_sf"/>
</dbReference>
<evidence type="ECO:0000259" key="4">
    <source>
        <dbReference type="PROSITE" id="PS51168"/>
    </source>
</evidence>
<dbReference type="SUPFAM" id="SSF48600">
    <property type="entry name" value="Chorismate mutase II"/>
    <property type="match status" value="1"/>
</dbReference>
<dbReference type="GO" id="GO:0009697">
    <property type="term" value="P:salicylic acid biosynthetic process"/>
    <property type="evidence" value="ECO:0007669"/>
    <property type="project" value="TreeGrafter"/>
</dbReference>
<dbReference type="PANTHER" id="PTHR38041">
    <property type="entry name" value="CHORISMATE MUTASE"/>
    <property type="match status" value="1"/>
</dbReference>
<reference evidence="5 6" key="1">
    <citation type="submission" date="2016-09" db="EMBL/GenBank/DDBJ databases">
        <title>Phylogenomics of Achromobacter.</title>
        <authorList>
            <person name="Jeukens J."/>
            <person name="Freschi L."/>
            <person name="Vincent A.T."/>
            <person name="Emond-Rheault J.-G."/>
            <person name="Kukavica-Ibrulj I."/>
            <person name="Charette S.J."/>
            <person name="Levesque R.C."/>
        </authorList>
    </citation>
    <scope>NUCLEOTIDE SEQUENCE [LARGE SCALE GENOMIC DNA]</scope>
    <source>
        <strain evidence="5 6">AUS488</strain>
    </source>
</reference>
<dbReference type="InterPro" id="IPR036979">
    <property type="entry name" value="CM_dom_sf"/>
</dbReference>
<accession>A0A1R1K2A8</accession>
<dbReference type="SMART" id="SM00830">
    <property type="entry name" value="CM_2"/>
    <property type="match status" value="1"/>
</dbReference>
<dbReference type="GO" id="GO:0046417">
    <property type="term" value="P:chorismate metabolic process"/>
    <property type="evidence" value="ECO:0007669"/>
    <property type="project" value="InterPro"/>
</dbReference>
<comment type="caution">
    <text evidence="5">The sequence shown here is derived from an EMBL/GenBank/DDBJ whole genome shotgun (WGS) entry which is preliminary data.</text>
</comment>
<dbReference type="Pfam" id="PF01817">
    <property type="entry name" value="CM_2"/>
    <property type="match status" value="1"/>
</dbReference>
<evidence type="ECO:0000313" key="5">
    <source>
        <dbReference type="EMBL" id="OMG93570.1"/>
    </source>
</evidence>
<dbReference type="EC" id="5.4.99.5" evidence="1"/>
<evidence type="ECO:0000313" key="6">
    <source>
        <dbReference type="Proteomes" id="UP000187251"/>
    </source>
</evidence>
<evidence type="ECO:0000256" key="3">
    <source>
        <dbReference type="SAM" id="MobiDB-lite"/>
    </source>
</evidence>
<dbReference type="Gene3D" id="1.20.59.10">
    <property type="entry name" value="Chorismate mutase"/>
    <property type="match status" value="1"/>
</dbReference>
<dbReference type="OrthoDB" id="5334665at2"/>
<evidence type="ECO:0000256" key="2">
    <source>
        <dbReference type="ARBA" id="ARBA00023235"/>
    </source>
</evidence>
<dbReference type="InterPro" id="IPR051331">
    <property type="entry name" value="Chorismate_mutase-related"/>
</dbReference>
<sequence>MTSQASPGQEPDTQGAPLREYTDPAYRPLCANLAEVRANIDRLDDEIVRLMAERAMYVKDAARFKRDAFQVSAPARQAEVFEKVRRLAERHNPGFENLDQVVDAAYRAMVAAFIANEQTYFNNMKIAGDKHA</sequence>
<gene>
    <name evidence="5" type="ORF">BIZ92_04390</name>
</gene>